<dbReference type="Pfam" id="PF00328">
    <property type="entry name" value="His_Phos_2"/>
    <property type="match status" value="2"/>
</dbReference>
<evidence type="ECO:0000313" key="8">
    <source>
        <dbReference type="Proteomes" id="UP000014760"/>
    </source>
</evidence>
<evidence type="ECO:0000256" key="3">
    <source>
        <dbReference type="ARBA" id="ARBA00036311"/>
    </source>
</evidence>
<keyword evidence="8" id="KW-1185">Reference proteome</keyword>
<name>R7V9M5_CAPTE</name>
<evidence type="ECO:0000256" key="2">
    <source>
        <dbReference type="ARBA" id="ARBA00022801"/>
    </source>
</evidence>
<reference evidence="8" key="1">
    <citation type="submission" date="2012-12" db="EMBL/GenBank/DDBJ databases">
        <authorList>
            <person name="Hellsten U."/>
            <person name="Grimwood J."/>
            <person name="Chapman J.A."/>
            <person name="Shapiro H."/>
            <person name="Aerts A."/>
            <person name="Otillar R.P."/>
            <person name="Terry A.Y."/>
            <person name="Boore J.L."/>
            <person name="Simakov O."/>
            <person name="Marletaz F."/>
            <person name="Cho S.-J."/>
            <person name="Edsinger-Gonzales E."/>
            <person name="Havlak P."/>
            <person name="Kuo D.-H."/>
            <person name="Larsson T."/>
            <person name="Lv J."/>
            <person name="Arendt D."/>
            <person name="Savage R."/>
            <person name="Osoegawa K."/>
            <person name="de Jong P."/>
            <person name="Lindberg D.R."/>
            <person name="Seaver E.C."/>
            <person name="Weisblat D.A."/>
            <person name="Putnam N.H."/>
            <person name="Grigoriev I.V."/>
            <person name="Rokhsar D.S."/>
        </authorList>
    </citation>
    <scope>NUCLEOTIDE SEQUENCE</scope>
    <source>
        <strain evidence="8">I ESC-2004</strain>
    </source>
</reference>
<protein>
    <recommendedName>
        <fullName evidence="4">2-phosphoxylose phosphatase 1</fullName>
    </recommendedName>
    <alternativeName>
        <fullName evidence="5">Acid phosphatase-like protein 2</fullName>
    </alternativeName>
</protein>
<dbReference type="InterPro" id="IPR050645">
    <property type="entry name" value="Histidine_acid_phosphatase"/>
</dbReference>
<dbReference type="InterPro" id="IPR000560">
    <property type="entry name" value="His_Pase_clade-2"/>
</dbReference>
<organism evidence="6">
    <name type="scientific">Capitella teleta</name>
    <name type="common">Polychaete worm</name>
    <dbReference type="NCBI Taxonomy" id="283909"/>
    <lineage>
        <taxon>Eukaryota</taxon>
        <taxon>Metazoa</taxon>
        <taxon>Spiralia</taxon>
        <taxon>Lophotrochozoa</taxon>
        <taxon>Annelida</taxon>
        <taxon>Polychaeta</taxon>
        <taxon>Sedentaria</taxon>
        <taxon>Scolecida</taxon>
        <taxon>Capitellidae</taxon>
        <taxon>Capitella</taxon>
    </lineage>
</organism>
<dbReference type="HOGENOM" id="CLU_030431_5_0_1"/>
<comment type="catalytic activity">
    <reaction evidence="3">
        <text>3-O-[beta-D-GlcA-(1-&gt;3)-beta-D-Gal-(1-&gt;3)-beta-D-Gal-(1-&gt;4)-beta-D-2-O-P-Xyl]-L-seryl-[protein] + H2O = 3-O-(beta-D-GlcA-(1-&gt;3)-beta-D-Gal-(1-&gt;3)-beta-D-Gal-(1-&gt;4)-beta-D-Xyl)-L-seryl-[protein] + phosphate</text>
        <dbReference type="Rhea" id="RHEA:56512"/>
        <dbReference type="Rhea" id="RHEA-COMP:12573"/>
        <dbReference type="Rhea" id="RHEA-COMP:14559"/>
        <dbReference type="ChEBI" id="CHEBI:15377"/>
        <dbReference type="ChEBI" id="CHEBI:43474"/>
        <dbReference type="ChEBI" id="CHEBI:132093"/>
        <dbReference type="ChEBI" id="CHEBI:140495"/>
    </reaction>
</comment>
<dbReference type="OrthoDB" id="10257284at2759"/>
<dbReference type="PANTHER" id="PTHR11567:SF110">
    <property type="entry name" value="2-PHOSPHOXYLOSE PHOSPHATASE 1"/>
    <property type="match status" value="1"/>
</dbReference>
<dbReference type="EMBL" id="AMQN01005405">
    <property type="status" value="NOT_ANNOTATED_CDS"/>
    <property type="molecule type" value="Genomic_DNA"/>
</dbReference>
<dbReference type="STRING" id="283909.R7V9M5"/>
<sequence>MFPRLRGVSAVVGGTAVLLGCDQIRRSRVFAKETIDHHNALANEQKLHLKGLVVFFRHGARTPLRHLVGIEEANYDKNFFDGVVPHAEVPVYVQSLDGGERPSCRIQQKYLQHEFKGGMEAGKLTKLGKEQAYVLGRRLRQKYGEDMQFLPAEFIPEDIYLRSTNIQRCVESLQAALAGLFGQKAFTKAGDTAAVGRFDMMQHRDHMVARKTHGLPVPQWMLDMEDDIEKCAVRNILQYVNGPVGAKKLYLYSCHDTTLIPVLVSLGCFDNKWPNYAADIVFEVYEDNEKKNWIKVVYEGKEQILSGFKSALIPKDKFMKLVKPFSLTDQDYLHKCSDLKAAKKHSAFWEAAMRSSDQVVDAPPGV</sequence>
<evidence type="ECO:0000256" key="5">
    <source>
        <dbReference type="ARBA" id="ARBA00041499"/>
    </source>
</evidence>
<keyword evidence="2" id="KW-0378">Hydrolase</keyword>
<dbReference type="Gene3D" id="3.40.50.1240">
    <property type="entry name" value="Phosphoglycerate mutase-like"/>
    <property type="match status" value="2"/>
</dbReference>
<reference evidence="7" key="3">
    <citation type="submission" date="2015-06" db="UniProtKB">
        <authorList>
            <consortium name="EnsemblMetazoa"/>
        </authorList>
    </citation>
    <scope>IDENTIFICATION</scope>
</reference>
<evidence type="ECO:0000256" key="1">
    <source>
        <dbReference type="ARBA" id="ARBA00005375"/>
    </source>
</evidence>
<dbReference type="EnsemblMetazoa" id="CapteT222428">
    <property type="protein sequence ID" value="CapteP222428"/>
    <property type="gene ID" value="CapteG222428"/>
</dbReference>
<dbReference type="OMA" id="PTHYSSE"/>
<evidence type="ECO:0000256" key="4">
    <source>
        <dbReference type="ARBA" id="ARBA00040357"/>
    </source>
</evidence>
<dbReference type="Proteomes" id="UP000014760">
    <property type="component" value="Unassembled WGS sequence"/>
</dbReference>
<dbReference type="AlphaFoldDB" id="R7V9M5"/>
<proteinExistence type="inferred from homology"/>
<accession>R7V9M5</accession>
<dbReference type="EMBL" id="KB295955">
    <property type="protein sequence ID" value="ELU12450.1"/>
    <property type="molecule type" value="Genomic_DNA"/>
</dbReference>
<dbReference type="PANTHER" id="PTHR11567">
    <property type="entry name" value="ACID PHOSPHATASE-RELATED"/>
    <property type="match status" value="1"/>
</dbReference>
<dbReference type="SUPFAM" id="SSF53254">
    <property type="entry name" value="Phosphoglycerate mutase-like"/>
    <property type="match status" value="1"/>
</dbReference>
<dbReference type="CDD" id="cd07061">
    <property type="entry name" value="HP_HAP_like"/>
    <property type="match status" value="1"/>
</dbReference>
<dbReference type="InterPro" id="IPR029033">
    <property type="entry name" value="His_PPase_superfam"/>
</dbReference>
<dbReference type="PROSITE" id="PS51257">
    <property type="entry name" value="PROKAR_LIPOPROTEIN"/>
    <property type="match status" value="1"/>
</dbReference>
<dbReference type="GO" id="GO:0016791">
    <property type="term" value="F:phosphatase activity"/>
    <property type="evidence" value="ECO:0007669"/>
    <property type="project" value="TreeGrafter"/>
</dbReference>
<gene>
    <name evidence="6" type="ORF">CAPTEDRAFT_222428</name>
</gene>
<comment type="similarity">
    <text evidence="1">Belongs to the histidine acid phosphatase family.</text>
</comment>
<reference evidence="6 8" key="2">
    <citation type="journal article" date="2013" name="Nature">
        <title>Insights into bilaterian evolution from three spiralian genomes.</title>
        <authorList>
            <person name="Simakov O."/>
            <person name="Marletaz F."/>
            <person name="Cho S.J."/>
            <person name="Edsinger-Gonzales E."/>
            <person name="Havlak P."/>
            <person name="Hellsten U."/>
            <person name="Kuo D.H."/>
            <person name="Larsson T."/>
            <person name="Lv J."/>
            <person name="Arendt D."/>
            <person name="Savage R."/>
            <person name="Osoegawa K."/>
            <person name="de Jong P."/>
            <person name="Grimwood J."/>
            <person name="Chapman J.A."/>
            <person name="Shapiro H."/>
            <person name="Aerts A."/>
            <person name="Otillar R.P."/>
            <person name="Terry A.Y."/>
            <person name="Boore J.L."/>
            <person name="Grigoriev I.V."/>
            <person name="Lindberg D.R."/>
            <person name="Seaver E.C."/>
            <person name="Weisblat D.A."/>
            <person name="Putnam N.H."/>
            <person name="Rokhsar D.S."/>
        </authorList>
    </citation>
    <scope>NUCLEOTIDE SEQUENCE</scope>
    <source>
        <strain evidence="6 8">I ESC-2004</strain>
    </source>
</reference>
<evidence type="ECO:0000313" key="6">
    <source>
        <dbReference type="EMBL" id="ELU12450.1"/>
    </source>
</evidence>
<dbReference type="EMBL" id="AMQN01005406">
    <property type="status" value="NOT_ANNOTATED_CDS"/>
    <property type="molecule type" value="Genomic_DNA"/>
</dbReference>
<evidence type="ECO:0000313" key="7">
    <source>
        <dbReference type="EnsemblMetazoa" id="CapteP222428"/>
    </source>
</evidence>